<sequence>MLVVFETVVNKFGPWVICFAMIGVFLYEAHRHEETLIAINSQLTNALESVAKAHEMQTELLPVQ</sequence>
<reference evidence="1" key="1">
    <citation type="submission" date="2018-05" db="EMBL/GenBank/DDBJ databases">
        <authorList>
            <person name="Lanie J.A."/>
            <person name="Ng W.-L."/>
            <person name="Kazmierczak K.M."/>
            <person name="Andrzejewski T.M."/>
            <person name="Davidsen T.M."/>
            <person name="Wayne K.J."/>
            <person name="Tettelin H."/>
            <person name="Glass J.I."/>
            <person name="Rusch D."/>
            <person name="Podicherti R."/>
            <person name="Tsui H.-C.T."/>
            <person name="Winkler M.E."/>
        </authorList>
    </citation>
    <scope>NUCLEOTIDE SEQUENCE</scope>
</reference>
<gene>
    <name evidence="1" type="ORF">METZ01_LOCUS402833</name>
</gene>
<evidence type="ECO:0000313" key="1">
    <source>
        <dbReference type="EMBL" id="SVD49979.1"/>
    </source>
</evidence>
<protein>
    <submittedName>
        <fullName evidence="1">Uncharacterized protein</fullName>
    </submittedName>
</protein>
<name>A0A382VTY2_9ZZZZ</name>
<accession>A0A382VTY2</accession>
<proteinExistence type="predicted"/>
<organism evidence="1">
    <name type="scientific">marine metagenome</name>
    <dbReference type="NCBI Taxonomy" id="408172"/>
    <lineage>
        <taxon>unclassified sequences</taxon>
        <taxon>metagenomes</taxon>
        <taxon>ecological metagenomes</taxon>
    </lineage>
</organism>
<dbReference type="AlphaFoldDB" id="A0A382VTY2"/>
<dbReference type="EMBL" id="UINC01154603">
    <property type="protein sequence ID" value="SVD49979.1"/>
    <property type="molecule type" value="Genomic_DNA"/>
</dbReference>